<evidence type="ECO:0000256" key="1">
    <source>
        <dbReference type="SAM" id="MobiDB-lite"/>
    </source>
</evidence>
<evidence type="ECO:0000313" key="3">
    <source>
        <dbReference type="Proteomes" id="UP001201812"/>
    </source>
</evidence>
<feature type="compositionally biased region" description="Polar residues" evidence="1">
    <location>
        <begin position="12"/>
        <end position="37"/>
    </location>
</feature>
<protein>
    <submittedName>
        <fullName evidence="2">Uncharacterized protein</fullName>
    </submittedName>
</protein>
<feature type="region of interest" description="Disordered" evidence="1">
    <location>
        <begin position="1"/>
        <end position="37"/>
    </location>
</feature>
<sequence length="316" mass="36184">MPGPENDEHPSSKSQNYEGQRNSINPRSSGFGQNAINPYTGYMKDQFPHMSSQENFPMYSTSAEHFGGYWEKFPNITPSAQDYYYNQRLFPPRQNQIMCHAQVRDSMMTSSARTPTKMTQNQQELEPTVSAITQHVGKQQRMSETIQVDGGIVSALGVDSYDVQLIDDNAQKCVKQANDIQASSNAQNRPNSYNTSLDSKQADKGEVRLEPGELNEEQDKGKQYKECKKSTERKDSYIQTQRERGEYRRKSNSRPHYERHHRSPCSSGPSWLGQKHGRLVVPTETEFRQLAQYVTEMEHCAQNAHKIIKAINKRSH</sequence>
<feature type="compositionally biased region" description="Basic and acidic residues" evidence="1">
    <location>
        <begin position="1"/>
        <end position="11"/>
    </location>
</feature>
<keyword evidence="3" id="KW-1185">Reference proteome</keyword>
<proteinExistence type="predicted"/>
<reference evidence="2" key="1">
    <citation type="submission" date="2022-01" db="EMBL/GenBank/DDBJ databases">
        <title>Genome Sequence Resource for Two Populations of Ditylenchus destructor, the Migratory Endoparasitic Phytonematode.</title>
        <authorList>
            <person name="Zhang H."/>
            <person name="Lin R."/>
            <person name="Xie B."/>
        </authorList>
    </citation>
    <scope>NUCLEOTIDE SEQUENCE</scope>
    <source>
        <strain evidence="2">BazhouSP</strain>
    </source>
</reference>
<feature type="compositionally biased region" description="Basic and acidic residues" evidence="1">
    <location>
        <begin position="200"/>
        <end position="249"/>
    </location>
</feature>
<feature type="region of interest" description="Disordered" evidence="1">
    <location>
        <begin position="181"/>
        <end position="274"/>
    </location>
</feature>
<dbReference type="Proteomes" id="UP001201812">
    <property type="component" value="Unassembled WGS sequence"/>
</dbReference>
<dbReference type="EMBL" id="JAKKPZ010000052">
    <property type="protein sequence ID" value="KAI1705890.1"/>
    <property type="molecule type" value="Genomic_DNA"/>
</dbReference>
<accession>A0AAD4MWQ0</accession>
<comment type="caution">
    <text evidence="2">The sequence shown here is derived from an EMBL/GenBank/DDBJ whole genome shotgun (WGS) entry which is preliminary data.</text>
</comment>
<evidence type="ECO:0000313" key="2">
    <source>
        <dbReference type="EMBL" id="KAI1705890.1"/>
    </source>
</evidence>
<organism evidence="2 3">
    <name type="scientific">Ditylenchus destructor</name>
    <dbReference type="NCBI Taxonomy" id="166010"/>
    <lineage>
        <taxon>Eukaryota</taxon>
        <taxon>Metazoa</taxon>
        <taxon>Ecdysozoa</taxon>
        <taxon>Nematoda</taxon>
        <taxon>Chromadorea</taxon>
        <taxon>Rhabditida</taxon>
        <taxon>Tylenchina</taxon>
        <taxon>Tylenchomorpha</taxon>
        <taxon>Sphaerularioidea</taxon>
        <taxon>Anguinidae</taxon>
        <taxon>Anguininae</taxon>
        <taxon>Ditylenchus</taxon>
    </lineage>
</organism>
<feature type="compositionally biased region" description="Polar residues" evidence="1">
    <location>
        <begin position="181"/>
        <end position="199"/>
    </location>
</feature>
<feature type="compositionally biased region" description="Basic residues" evidence="1">
    <location>
        <begin position="250"/>
        <end position="263"/>
    </location>
</feature>
<gene>
    <name evidence="2" type="ORF">DdX_13327</name>
</gene>
<dbReference type="AlphaFoldDB" id="A0AAD4MWQ0"/>
<name>A0AAD4MWQ0_9BILA</name>